<dbReference type="PANTHER" id="PTHR32305:SF15">
    <property type="entry name" value="PROTEIN RHSA-RELATED"/>
    <property type="match status" value="1"/>
</dbReference>
<dbReference type="PRINTS" id="PR00394">
    <property type="entry name" value="RHSPROTEIN"/>
</dbReference>
<dbReference type="NCBIfam" id="TIGR01643">
    <property type="entry name" value="YD_repeat_2x"/>
    <property type="match status" value="5"/>
</dbReference>
<name>A0A844CYS0_9BURK</name>
<protein>
    <submittedName>
        <fullName evidence="3">Type IV secretion protein Rhs</fullName>
    </submittedName>
</protein>
<evidence type="ECO:0000256" key="1">
    <source>
        <dbReference type="ARBA" id="ARBA00022737"/>
    </source>
</evidence>
<dbReference type="EMBL" id="WKJL01000001">
    <property type="protein sequence ID" value="MRW82625.1"/>
    <property type="molecule type" value="Genomic_DNA"/>
</dbReference>
<feature type="domain" description="Teneurin-like YD-shell" evidence="2">
    <location>
        <begin position="328"/>
        <end position="603"/>
    </location>
</feature>
<evidence type="ECO:0000259" key="2">
    <source>
        <dbReference type="Pfam" id="PF25023"/>
    </source>
</evidence>
<feature type="domain" description="Teneurin-like YD-shell" evidence="2">
    <location>
        <begin position="92"/>
        <end position="267"/>
    </location>
</feature>
<keyword evidence="4" id="KW-1185">Reference proteome</keyword>
<evidence type="ECO:0000313" key="3">
    <source>
        <dbReference type="EMBL" id="MRW82625.1"/>
    </source>
</evidence>
<sequence>MKRLMSHGITHAVMVSLIWTPMLGSLVLTPAVAQTAQNTTYTYLYDDIGNLSQVTDALGNVSNVSYDPLLRVKQRIMPAPASGAARPTTNFTYDGQDQPATVVDPRNLTTTYTVDGLGNQSALASPDSGSTARTFDAAGNLLSSRDGRGKLTTYAYDALNRVINVTFPSGAPTLFEYDGGVAGAPYAIGRLTRVVDESGQTSYAYDQAGRMINKVQTTVSAAGTVSRQLAYVYAANGQLLSVTYPSGQQLRYAYDAVGQVSQIALSSGGTVLLDQIQYAPFGAVQSWAWGNSSDVAPNTYARTFDLDGRLVTYPLGNPALSAQGVVRTVSYDAANRITGYTHSGGANAAGYNQTFGYDGLGRLTSFINATSSQGYAYDANGNRTRLTIGGSSYTNTINASSNRLSATTGPVPAKTTTIDNAGNLTADGTTTFIYSDRGRLQSATKAGMTTSYLYNGWGQRVSKTGPGVATGGNEFVYDEAGHLIGEYDAAGNTIAETVWLGDTPVALLKSAQTDGMSSQVYYVYADQVNAPRVITDAVSGAVVWSWVDTDPFGMSQPNEAPSGGVGFVANLRFPGQYFDRETGLHYNYFRDYDPQTGRYVQSDPIGLEGGDNTYGYVQGNPLAFADPSGLCVGPLIPACVIVAENTPAILATTSIVAGIVTGADVPGPMGVTSAGARTIAKQMGQIVRYPNWGVARRALGNRPNEAIHHIVEQCQAYSHRSSFTAEQLNSTNNLIRIDTATHDKISSYYSSKLQGTNITVRDWLNGRSFEEQFKFGIDVIDRAMQGKLP</sequence>
<accession>A0A844CYS0</accession>
<dbReference type="PANTHER" id="PTHR32305">
    <property type="match status" value="1"/>
</dbReference>
<organism evidence="3 4">
    <name type="scientific">Duganella aquatilis</name>
    <dbReference type="NCBI Taxonomy" id="2666082"/>
    <lineage>
        <taxon>Bacteria</taxon>
        <taxon>Pseudomonadati</taxon>
        <taxon>Pseudomonadota</taxon>
        <taxon>Betaproteobacteria</taxon>
        <taxon>Burkholderiales</taxon>
        <taxon>Oxalobacteraceae</taxon>
        <taxon>Telluria group</taxon>
        <taxon>Duganella</taxon>
    </lineage>
</organism>
<dbReference type="InterPro" id="IPR022385">
    <property type="entry name" value="Rhs_assc_core"/>
</dbReference>
<dbReference type="InterPro" id="IPR006530">
    <property type="entry name" value="YD"/>
</dbReference>
<dbReference type="InterPro" id="IPR050708">
    <property type="entry name" value="T6SS_VgrG/RHS"/>
</dbReference>
<dbReference type="AlphaFoldDB" id="A0A844CYS0"/>
<dbReference type="NCBIfam" id="TIGR03696">
    <property type="entry name" value="Rhs_assc_core"/>
    <property type="match status" value="1"/>
</dbReference>
<gene>
    <name evidence="3" type="ORF">GJ698_00780</name>
</gene>
<dbReference type="RefSeq" id="WP_154355689.1">
    <property type="nucleotide sequence ID" value="NZ_WKJL01000001.1"/>
</dbReference>
<proteinExistence type="predicted"/>
<dbReference type="Gene3D" id="2.180.10.10">
    <property type="entry name" value="RHS repeat-associated core"/>
    <property type="match status" value="2"/>
</dbReference>
<keyword evidence="1" id="KW-0677">Repeat</keyword>
<evidence type="ECO:0000313" key="4">
    <source>
        <dbReference type="Proteomes" id="UP000439986"/>
    </source>
</evidence>
<comment type="caution">
    <text evidence="3">The sequence shown here is derived from an EMBL/GenBank/DDBJ whole genome shotgun (WGS) entry which is preliminary data.</text>
</comment>
<dbReference type="Proteomes" id="UP000439986">
    <property type="component" value="Unassembled WGS sequence"/>
</dbReference>
<dbReference type="InterPro" id="IPR056823">
    <property type="entry name" value="TEN-like_YD-shell"/>
</dbReference>
<reference evidence="3 4" key="1">
    <citation type="submission" date="2019-11" db="EMBL/GenBank/DDBJ databases">
        <title>Novel species isolated from a subtropical stream in China.</title>
        <authorList>
            <person name="Lu H."/>
        </authorList>
    </citation>
    <scope>NUCLEOTIDE SEQUENCE [LARGE SCALE GENOMIC DNA]</scope>
    <source>
        <strain evidence="3 4">FT26W</strain>
    </source>
</reference>
<dbReference type="Pfam" id="PF25023">
    <property type="entry name" value="TEN_YD-shell"/>
    <property type="match status" value="2"/>
</dbReference>